<proteinExistence type="predicted"/>
<dbReference type="EMBL" id="BOOH01000020">
    <property type="protein sequence ID" value="GIH76378.1"/>
    <property type="molecule type" value="Genomic_DNA"/>
</dbReference>
<evidence type="ECO:0000313" key="2">
    <source>
        <dbReference type="EMBL" id="GIH76378.1"/>
    </source>
</evidence>
<name>A0A8J3RQB0_9ACTN</name>
<dbReference type="Proteomes" id="UP000616724">
    <property type="component" value="Unassembled WGS sequence"/>
</dbReference>
<gene>
    <name evidence="2" type="ORF">Plo01_28070</name>
</gene>
<evidence type="ECO:0000313" key="3">
    <source>
        <dbReference type="Proteomes" id="UP000616724"/>
    </source>
</evidence>
<reference evidence="2 3" key="1">
    <citation type="submission" date="2021-01" db="EMBL/GenBank/DDBJ databases">
        <title>Whole genome shotgun sequence of Planobispora longispora NBRC 13918.</title>
        <authorList>
            <person name="Komaki H."/>
            <person name="Tamura T."/>
        </authorList>
    </citation>
    <scope>NUCLEOTIDE SEQUENCE [LARGE SCALE GENOMIC DNA]</scope>
    <source>
        <strain evidence="2 3">NBRC 13918</strain>
    </source>
</reference>
<protein>
    <submittedName>
        <fullName evidence="2">Uncharacterized protein</fullName>
    </submittedName>
</protein>
<keyword evidence="3" id="KW-1185">Reference proteome</keyword>
<dbReference type="AlphaFoldDB" id="A0A8J3RQB0"/>
<dbReference type="RefSeq" id="WP_203890993.1">
    <property type="nucleotide sequence ID" value="NZ_BOOH01000020.1"/>
</dbReference>
<evidence type="ECO:0000256" key="1">
    <source>
        <dbReference type="SAM" id="MobiDB-lite"/>
    </source>
</evidence>
<organism evidence="2 3">
    <name type="scientific">Planobispora longispora</name>
    <dbReference type="NCBI Taxonomy" id="28887"/>
    <lineage>
        <taxon>Bacteria</taxon>
        <taxon>Bacillati</taxon>
        <taxon>Actinomycetota</taxon>
        <taxon>Actinomycetes</taxon>
        <taxon>Streptosporangiales</taxon>
        <taxon>Streptosporangiaceae</taxon>
        <taxon>Planobispora</taxon>
    </lineage>
</organism>
<sequence length="86" mass="8524">MSDTERDDSWASDPGTPADQRMEDTVGSAGSPLETSYPDAETNPADRAHGTGSAMPPGAAGLGETTGEGADVKADGADGGSARQGE</sequence>
<comment type="caution">
    <text evidence="2">The sequence shown here is derived from an EMBL/GenBank/DDBJ whole genome shotgun (WGS) entry which is preliminary data.</text>
</comment>
<accession>A0A8J3RQB0</accession>
<feature type="region of interest" description="Disordered" evidence="1">
    <location>
        <begin position="1"/>
        <end position="86"/>
    </location>
</feature>